<dbReference type="RefSeq" id="WP_034901115.1">
    <property type="nucleotide sequence ID" value="NZ_CP017057.1"/>
</dbReference>
<dbReference type="InterPro" id="IPR003442">
    <property type="entry name" value="T6A_TsaE"/>
</dbReference>
<gene>
    <name evidence="11" type="ORF">EH32_06635</name>
</gene>
<keyword evidence="7" id="KW-0547">Nucleotide-binding</keyword>
<dbReference type="KEGG" id="elq:Ga0102493_112732"/>
<dbReference type="Pfam" id="PF02367">
    <property type="entry name" value="TsaE"/>
    <property type="match status" value="1"/>
</dbReference>
<evidence type="ECO:0000313" key="12">
    <source>
        <dbReference type="Proteomes" id="UP000027866"/>
    </source>
</evidence>
<evidence type="ECO:0000256" key="3">
    <source>
        <dbReference type="ARBA" id="ARBA00019010"/>
    </source>
</evidence>
<evidence type="ECO:0000313" key="11">
    <source>
        <dbReference type="EMBL" id="KEO98778.1"/>
    </source>
</evidence>
<name>A0A074N3M6_9SPHN</name>
<protein>
    <recommendedName>
        <fullName evidence="3">tRNA threonylcarbamoyladenosine biosynthesis protein TsaE</fullName>
    </recommendedName>
    <alternativeName>
        <fullName evidence="10">t(6)A37 threonylcarbamoyladenosine biosynthesis protein TsaE</fullName>
    </alternativeName>
</protein>
<dbReference type="SUPFAM" id="SSF52540">
    <property type="entry name" value="P-loop containing nucleoside triphosphate hydrolases"/>
    <property type="match status" value="1"/>
</dbReference>
<keyword evidence="9" id="KW-0460">Magnesium</keyword>
<dbReference type="PANTHER" id="PTHR33540">
    <property type="entry name" value="TRNA THREONYLCARBAMOYLADENOSINE BIOSYNTHESIS PROTEIN TSAE"/>
    <property type="match status" value="1"/>
</dbReference>
<dbReference type="AlphaFoldDB" id="A0A074N3M6"/>
<dbReference type="PANTHER" id="PTHR33540:SF2">
    <property type="entry name" value="TRNA THREONYLCARBAMOYLADENOSINE BIOSYNTHESIS PROTEIN TSAE"/>
    <property type="match status" value="1"/>
</dbReference>
<evidence type="ECO:0000256" key="5">
    <source>
        <dbReference type="ARBA" id="ARBA00022694"/>
    </source>
</evidence>
<organism evidence="11 12">
    <name type="scientific">Erythrobacter litoralis</name>
    <dbReference type="NCBI Taxonomy" id="39960"/>
    <lineage>
        <taxon>Bacteria</taxon>
        <taxon>Pseudomonadati</taxon>
        <taxon>Pseudomonadota</taxon>
        <taxon>Alphaproteobacteria</taxon>
        <taxon>Sphingomonadales</taxon>
        <taxon>Erythrobacteraceae</taxon>
        <taxon>Erythrobacter/Porphyrobacter group</taxon>
        <taxon>Erythrobacter</taxon>
    </lineage>
</organism>
<evidence type="ECO:0000256" key="2">
    <source>
        <dbReference type="ARBA" id="ARBA00007599"/>
    </source>
</evidence>
<dbReference type="PATRIC" id="fig|39960.10.peg.1827"/>
<keyword evidence="6" id="KW-0479">Metal-binding</keyword>
<dbReference type="OrthoDB" id="9800307at2"/>
<dbReference type="GO" id="GO:0002949">
    <property type="term" value="P:tRNA threonylcarbamoyladenosine modification"/>
    <property type="evidence" value="ECO:0007669"/>
    <property type="project" value="InterPro"/>
</dbReference>
<evidence type="ECO:0000256" key="6">
    <source>
        <dbReference type="ARBA" id="ARBA00022723"/>
    </source>
</evidence>
<evidence type="ECO:0000256" key="9">
    <source>
        <dbReference type="ARBA" id="ARBA00022842"/>
    </source>
</evidence>
<evidence type="ECO:0000256" key="8">
    <source>
        <dbReference type="ARBA" id="ARBA00022840"/>
    </source>
</evidence>
<keyword evidence="12" id="KW-1185">Reference proteome</keyword>
<dbReference type="EMBL" id="JMIX01000003">
    <property type="protein sequence ID" value="KEO98778.1"/>
    <property type="molecule type" value="Genomic_DNA"/>
</dbReference>
<dbReference type="InterPro" id="IPR027417">
    <property type="entry name" value="P-loop_NTPase"/>
</dbReference>
<evidence type="ECO:0000256" key="1">
    <source>
        <dbReference type="ARBA" id="ARBA00004496"/>
    </source>
</evidence>
<comment type="similarity">
    <text evidence="2">Belongs to the TsaE family.</text>
</comment>
<accession>A0A074N3M6</accession>
<evidence type="ECO:0000256" key="7">
    <source>
        <dbReference type="ARBA" id="ARBA00022741"/>
    </source>
</evidence>
<comment type="subcellular location">
    <subcellularLocation>
        <location evidence="1">Cytoplasm</location>
    </subcellularLocation>
</comment>
<keyword evidence="4" id="KW-0963">Cytoplasm</keyword>
<dbReference type="Gene3D" id="3.40.50.300">
    <property type="entry name" value="P-loop containing nucleotide triphosphate hydrolases"/>
    <property type="match status" value="1"/>
</dbReference>
<dbReference type="NCBIfam" id="TIGR00150">
    <property type="entry name" value="T6A_YjeE"/>
    <property type="match status" value="1"/>
</dbReference>
<evidence type="ECO:0000256" key="10">
    <source>
        <dbReference type="ARBA" id="ARBA00032441"/>
    </source>
</evidence>
<keyword evidence="5" id="KW-0819">tRNA processing</keyword>
<reference evidence="11 12" key="1">
    <citation type="submission" date="2014-04" db="EMBL/GenBank/DDBJ databases">
        <title>A comprehensive comparison of genomes of Erythrobacter spp. Strains.</title>
        <authorList>
            <person name="Zheng Q."/>
        </authorList>
    </citation>
    <scope>NUCLEOTIDE SEQUENCE [LARGE SCALE GENOMIC DNA]</scope>
    <source>
        <strain evidence="11 12">DSM 8509</strain>
    </source>
</reference>
<proteinExistence type="inferred from homology"/>
<dbReference type="Proteomes" id="UP000027866">
    <property type="component" value="Unassembled WGS sequence"/>
</dbReference>
<dbReference type="GO" id="GO:0005524">
    <property type="term" value="F:ATP binding"/>
    <property type="evidence" value="ECO:0007669"/>
    <property type="project" value="UniProtKB-KW"/>
</dbReference>
<evidence type="ECO:0000256" key="4">
    <source>
        <dbReference type="ARBA" id="ARBA00022490"/>
    </source>
</evidence>
<keyword evidence="8" id="KW-0067">ATP-binding</keyword>
<dbReference type="GO" id="GO:0046872">
    <property type="term" value="F:metal ion binding"/>
    <property type="evidence" value="ECO:0007669"/>
    <property type="project" value="UniProtKB-KW"/>
</dbReference>
<comment type="caution">
    <text evidence="11">The sequence shown here is derived from an EMBL/GenBank/DDBJ whole genome shotgun (WGS) entry which is preliminary data.</text>
</comment>
<dbReference type="GO" id="GO:0005737">
    <property type="term" value="C:cytoplasm"/>
    <property type="evidence" value="ECO:0007669"/>
    <property type="project" value="UniProtKB-SubCell"/>
</dbReference>
<sequence length="156" mass="16639">MSAEEQRIDLPDLAAMEAFGQRIARRLRPGDVVALSGGLGAGKTTLARAILAALGHQGEVPSPTFTIVETYDAPPLSVPVAHADFYRLDDPCELAEIGLDDYRDGAALIAEWPDHAGGFGHEPACIEIRLAARTKDAEEGRIAIVKAGPDWLGRMP</sequence>